<reference evidence="7 8" key="2">
    <citation type="journal article" date="2012" name="Stand. Genomic Sci.">
        <title>Complete genome sequence of the sulfate-reducing firmicute Desulfotomaculum ruminis type strain (DL(T)).</title>
        <authorList>
            <person name="Spring S."/>
            <person name="Visser M."/>
            <person name="Lu M."/>
            <person name="Copeland A."/>
            <person name="Lapidus A."/>
            <person name="Lucas S."/>
            <person name="Cheng J.F."/>
            <person name="Han C."/>
            <person name="Tapia R."/>
            <person name="Goodwin L.A."/>
            <person name="Pitluck S."/>
            <person name="Ivanova N."/>
            <person name="Land M."/>
            <person name="Hauser L."/>
            <person name="Larimer F."/>
            <person name="Rohde M."/>
            <person name="Goker M."/>
            <person name="Detter J.C."/>
            <person name="Kyrpides N.C."/>
            <person name="Woyke T."/>
            <person name="Schaap P.J."/>
            <person name="Plugge C.M."/>
            <person name="Muyzer G."/>
            <person name="Kuever J."/>
            <person name="Pereira I.A."/>
            <person name="Parshina S.N."/>
            <person name="Bernier-Latmani R."/>
            <person name="Stams A.J."/>
            <person name="Klenk H.P."/>
        </authorList>
    </citation>
    <scope>NUCLEOTIDE SEQUENCE [LARGE SCALE GENOMIC DNA]</scope>
    <source>
        <strain evidence="8">ATCC 23193 / DSM 2154 / NCIB 8452 / DL</strain>
    </source>
</reference>
<dbReference type="Gene3D" id="3.40.630.30">
    <property type="match status" value="1"/>
</dbReference>
<evidence type="ECO:0000256" key="3">
    <source>
        <dbReference type="ARBA" id="ARBA00022679"/>
    </source>
</evidence>
<evidence type="ECO:0000256" key="5">
    <source>
        <dbReference type="SAM" id="MobiDB-lite"/>
    </source>
</evidence>
<proteinExistence type="inferred from homology"/>
<dbReference type="EMBL" id="CP002780">
    <property type="protein sequence ID" value="AEG59025.1"/>
    <property type="molecule type" value="Genomic_DNA"/>
</dbReference>
<evidence type="ECO:0000256" key="4">
    <source>
        <dbReference type="ARBA" id="ARBA00023315"/>
    </source>
</evidence>
<keyword evidence="3 7" id="KW-0808">Transferase</keyword>
<dbReference type="STRING" id="696281.Desru_0742"/>
<feature type="region of interest" description="Disordered" evidence="5">
    <location>
        <begin position="153"/>
        <end position="177"/>
    </location>
</feature>
<keyword evidence="4 7" id="KW-0012">Acyltransferase</keyword>
<evidence type="ECO:0000256" key="1">
    <source>
        <dbReference type="ARBA" id="ARBA00005395"/>
    </source>
</evidence>
<dbReference type="InterPro" id="IPR006464">
    <property type="entry name" value="AcTrfase_RimI/Ard1"/>
</dbReference>
<dbReference type="GO" id="GO:0008080">
    <property type="term" value="F:N-acetyltransferase activity"/>
    <property type="evidence" value="ECO:0007669"/>
    <property type="project" value="InterPro"/>
</dbReference>
<dbReference type="SUPFAM" id="SSF55729">
    <property type="entry name" value="Acyl-CoA N-acyltransferases (Nat)"/>
    <property type="match status" value="1"/>
</dbReference>
<feature type="domain" description="N-acetyltransferase" evidence="6">
    <location>
        <begin position="3"/>
        <end position="148"/>
    </location>
</feature>
<dbReference type="HOGENOM" id="CLU_013985_23_1_9"/>
<dbReference type="InterPro" id="IPR050680">
    <property type="entry name" value="YpeA/RimI_acetyltransf"/>
</dbReference>
<keyword evidence="8" id="KW-1185">Reference proteome</keyword>
<dbReference type="eggNOG" id="COG0456">
    <property type="taxonomic scope" value="Bacteria"/>
</dbReference>
<dbReference type="PANTHER" id="PTHR43420">
    <property type="entry name" value="ACETYLTRANSFERASE"/>
    <property type="match status" value="1"/>
</dbReference>
<dbReference type="AlphaFoldDB" id="F6DU07"/>
<accession>F6DU07</accession>
<comment type="similarity">
    <text evidence="1">Belongs to the acetyltransferase family. RimI subfamily.</text>
</comment>
<dbReference type="CDD" id="cd04301">
    <property type="entry name" value="NAT_SF"/>
    <property type="match status" value="1"/>
</dbReference>
<feature type="compositionally biased region" description="Basic and acidic residues" evidence="5">
    <location>
        <begin position="161"/>
        <end position="177"/>
    </location>
</feature>
<dbReference type="OrthoDB" id="9794566at2"/>
<dbReference type="InterPro" id="IPR000182">
    <property type="entry name" value="GNAT_dom"/>
</dbReference>
<evidence type="ECO:0000259" key="6">
    <source>
        <dbReference type="PROSITE" id="PS51186"/>
    </source>
</evidence>
<dbReference type="PANTHER" id="PTHR43420:SF44">
    <property type="entry name" value="ACETYLTRANSFERASE YPEA"/>
    <property type="match status" value="1"/>
</dbReference>
<evidence type="ECO:0000313" key="8">
    <source>
        <dbReference type="Proteomes" id="UP000009234"/>
    </source>
</evidence>
<protein>
    <submittedName>
        <fullName evidence="7">Ribosomal-protein-alanine acetyltransferase</fullName>
        <ecNumber evidence="7">2.3.1.128</ecNumber>
    </submittedName>
</protein>
<gene>
    <name evidence="7" type="ordered locus">Desru_0742</name>
</gene>
<dbReference type="EC" id="2.3.1.128" evidence="7"/>
<sequence length="177" mass="20110">MSYQLVDMIPEHIPAVLQIEQISFPTPWSQQAFTYEITNNHFAHYLVALQGEEVAGYAGMWMVLDEAHITNVAVHPEHRGKKLGQALMCEMMRRAVLRGAVRMTLEVRPSNTVARELYKKLGFKEKGLRKRYYTDTNEDAIIMWVDLSGGDSASASGDNLQHPEKTGGKDEHNRSRH</sequence>
<evidence type="ECO:0000313" key="7">
    <source>
        <dbReference type="EMBL" id="AEG59025.1"/>
    </source>
</evidence>
<reference evidence="8" key="1">
    <citation type="submission" date="2011-05" db="EMBL/GenBank/DDBJ databases">
        <title>Complete sequence of Desulfotomaculum ruminis DSM 2154.</title>
        <authorList>
            <person name="Lucas S."/>
            <person name="Copeland A."/>
            <person name="Lapidus A."/>
            <person name="Cheng J.-F."/>
            <person name="Goodwin L."/>
            <person name="Pitluck S."/>
            <person name="Lu M."/>
            <person name="Detter J.C."/>
            <person name="Han C."/>
            <person name="Tapia R."/>
            <person name="Land M."/>
            <person name="Hauser L."/>
            <person name="Kyrpides N."/>
            <person name="Ivanova N."/>
            <person name="Mikhailova N."/>
            <person name="Pagani I."/>
            <person name="Stams A.J.M."/>
            <person name="Plugge C.M."/>
            <person name="Muyzer G."/>
            <person name="Kuever J."/>
            <person name="Parshina S.N."/>
            <person name="Ivanova A.E."/>
            <person name="Nazina T.N."/>
            <person name="Brambilla E."/>
            <person name="Spring S."/>
            <person name="Klenk H.-P."/>
            <person name="Woyke T."/>
        </authorList>
    </citation>
    <scope>NUCLEOTIDE SEQUENCE [LARGE SCALE GENOMIC DNA]</scope>
    <source>
        <strain evidence="8">ATCC 23193 / DSM 2154 / NCIB 8452 / DL</strain>
    </source>
</reference>
<evidence type="ECO:0000256" key="2">
    <source>
        <dbReference type="ARBA" id="ARBA00022490"/>
    </source>
</evidence>
<dbReference type="InterPro" id="IPR016181">
    <property type="entry name" value="Acyl_CoA_acyltransferase"/>
</dbReference>
<dbReference type="PROSITE" id="PS51186">
    <property type="entry name" value="GNAT"/>
    <property type="match status" value="1"/>
</dbReference>
<organism evidence="7 8">
    <name type="scientific">Desulforamulus ruminis (strain ATCC 23193 / DSM 2154 / NCIMB 8452 / DL)</name>
    <name type="common">Desulfotomaculum ruminis</name>
    <dbReference type="NCBI Taxonomy" id="696281"/>
    <lineage>
        <taxon>Bacteria</taxon>
        <taxon>Bacillati</taxon>
        <taxon>Bacillota</taxon>
        <taxon>Clostridia</taxon>
        <taxon>Eubacteriales</taxon>
        <taxon>Peptococcaceae</taxon>
        <taxon>Desulforamulus</taxon>
    </lineage>
</organism>
<dbReference type="Pfam" id="PF00583">
    <property type="entry name" value="Acetyltransf_1"/>
    <property type="match status" value="1"/>
</dbReference>
<dbReference type="Proteomes" id="UP000009234">
    <property type="component" value="Chromosome"/>
</dbReference>
<dbReference type="RefSeq" id="WP_013840799.1">
    <property type="nucleotide sequence ID" value="NC_015589.1"/>
</dbReference>
<keyword evidence="2" id="KW-0963">Cytoplasm</keyword>
<name>F6DU07_DESRL</name>
<dbReference type="NCBIfam" id="TIGR01575">
    <property type="entry name" value="rimI"/>
    <property type="match status" value="1"/>
</dbReference>
<dbReference type="KEGG" id="dru:Desru_0742"/>